<accession>C7XWI0</accession>
<proteinExistence type="inferred from homology"/>
<evidence type="ECO:0000256" key="6">
    <source>
        <dbReference type="ARBA" id="ARBA00023136"/>
    </source>
</evidence>
<keyword evidence="6 7" id="KW-0472">Membrane</keyword>
<evidence type="ECO:0000256" key="2">
    <source>
        <dbReference type="ARBA" id="ARBA00005745"/>
    </source>
</evidence>
<keyword evidence="10" id="KW-1185">Reference proteome</keyword>
<feature type="transmembrane region" description="Helical" evidence="7">
    <location>
        <begin position="322"/>
        <end position="342"/>
    </location>
</feature>
<evidence type="ECO:0000256" key="3">
    <source>
        <dbReference type="ARBA" id="ARBA00022475"/>
    </source>
</evidence>
<gene>
    <name evidence="9" type="ORF">HMPREF0501_00983</name>
</gene>
<dbReference type="Proteomes" id="UP000003987">
    <property type="component" value="Unassembled WGS sequence"/>
</dbReference>
<dbReference type="InterPro" id="IPR003004">
    <property type="entry name" value="GspF/PilC"/>
</dbReference>
<dbReference type="GO" id="GO:0005886">
    <property type="term" value="C:plasma membrane"/>
    <property type="evidence" value="ECO:0007669"/>
    <property type="project" value="UniProtKB-SubCell"/>
</dbReference>
<dbReference type="HOGENOM" id="CLU_035032_1_0_9"/>
<feature type="domain" description="Type II secretion system protein GspF" evidence="8">
    <location>
        <begin position="39"/>
        <end position="156"/>
    </location>
</feature>
<dbReference type="OrthoDB" id="2145980at2"/>
<evidence type="ECO:0000256" key="4">
    <source>
        <dbReference type="ARBA" id="ARBA00022692"/>
    </source>
</evidence>
<evidence type="ECO:0000313" key="9">
    <source>
        <dbReference type="EMBL" id="EEU29978.1"/>
    </source>
</evidence>
<dbReference type="Pfam" id="PF00482">
    <property type="entry name" value="T2SSF"/>
    <property type="match status" value="2"/>
</dbReference>
<dbReference type="STRING" id="575594.HMPREF0501_00983"/>
<evidence type="ECO:0000256" key="7">
    <source>
        <dbReference type="SAM" id="Phobius"/>
    </source>
</evidence>
<feature type="transmembrane region" description="Helical" evidence="7">
    <location>
        <begin position="170"/>
        <end position="193"/>
    </location>
</feature>
<dbReference type="Gene3D" id="1.20.81.30">
    <property type="entry name" value="Type II secretion system (T2SS), domain F"/>
    <property type="match status" value="2"/>
</dbReference>
<evidence type="ECO:0000313" key="10">
    <source>
        <dbReference type="Proteomes" id="UP000003987"/>
    </source>
</evidence>
<dbReference type="InterPro" id="IPR042094">
    <property type="entry name" value="T2SS_GspF_sf"/>
</dbReference>
<keyword evidence="5 7" id="KW-1133">Transmembrane helix</keyword>
<evidence type="ECO:0000256" key="1">
    <source>
        <dbReference type="ARBA" id="ARBA00004651"/>
    </source>
</evidence>
<dbReference type="eggNOG" id="COG1459">
    <property type="taxonomic scope" value="Bacteria"/>
</dbReference>
<comment type="similarity">
    <text evidence="2">Belongs to the GSP F family.</text>
</comment>
<reference evidence="9 10" key="1">
    <citation type="submission" date="2009-06" db="EMBL/GenBank/DDBJ databases">
        <title>The Genome Sequence of Lactobacillus coleohominis strain 101-4-CHN.</title>
        <authorList>
            <consortium name="The Broad Institute Genome Sequencing Platform"/>
            <person name="Ward D."/>
            <person name="Young S.K."/>
            <person name="Zeng Q."/>
            <person name="Koehrsen M."/>
            <person name="Alvarado L."/>
            <person name="Berlin A."/>
            <person name="Borenstein D."/>
            <person name="Chen Z."/>
            <person name="Engels R."/>
            <person name="Freedman E."/>
            <person name="Gellesch M."/>
            <person name="Goldberg J."/>
            <person name="Griggs A."/>
            <person name="Gujja S."/>
            <person name="Heiman D."/>
            <person name="Hepburn T."/>
            <person name="Howarth C."/>
            <person name="Jen D."/>
            <person name="Larson L."/>
            <person name="Lewis B."/>
            <person name="Mehta T."/>
            <person name="Park D."/>
            <person name="Pearson M."/>
            <person name="Roberts A."/>
            <person name="Saif S."/>
            <person name="Shea T."/>
            <person name="Shenoy N."/>
            <person name="Sisk P."/>
            <person name="Stolte C."/>
            <person name="Sykes S."/>
            <person name="Walk T."/>
            <person name="White J."/>
            <person name="Yandava C."/>
            <person name="Liu Y."/>
            <person name="Xu Q."/>
            <person name="Lander E."/>
            <person name="Nusbaum C."/>
            <person name="Galagan J."/>
            <person name="Birren B."/>
        </authorList>
    </citation>
    <scope>NUCLEOTIDE SEQUENCE [LARGE SCALE GENOMIC DNA]</scope>
    <source>
        <strain evidence="9 10">101-4-CHN</strain>
    </source>
</reference>
<dbReference type="PANTHER" id="PTHR30012">
    <property type="entry name" value="GENERAL SECRETION PATHWAY PROTEIN"/>
    <property type="match status" value="1"/>
</dbReference>
<comment type="subcellular location">
    <subcellularLocation>
        <location evidence="1">Cell membrane</location>
        <topology evidence="1">Multi-pass membrane protein</topology>
    </subcellularLocation>
</comment>
<dbReference type="PRINTS" id="PR00812">
    <property type="entry name" value="BCTERIALGSPF"/>
</dbReference>
<evidence type="ECO:0000259" key="8">
    <source>
        <dbReference type="Pfam" id="PF00482"/>
    </source>
</evidence>
<keyword evidence="4 7" id="KW-0812">Transmembrane</keyword>
<dbReference type="AlphaFoldDB" id="C7XWI0"/>
<feature type="domain" description="Type II secretion system protein GspF" evidence="8">
    <location>
        <begin position="226"/>
        <end position="347"/>
    </location>
</feature>
<keyword evidence="3" id="KW-1003">Cell membrane</keyword>
<organism evidence="9 10">
    <name type="scientific">Limosilactobacillus coleohominis 101-4-CHN</name>
    <dbReference type="NCBI Taxonomy" id="575594"/>
    <lineage>
        <taxon>Bacteria</taxon>
        <taxon>Bacillati</taxon>
        <taxon>Bacillota</taxon>
        <taxon>Bacilli</taxon>
        <taxon>Lactobacillales</taxon>
        <taxon>Lactobacillaceae</taxon>
        <taxon>Limosilactobacillus</taxon>
    </lineage>
</organism>
<name>C7XWI0_9LACO</name>
<sequence>MMNGKQSYRQLLTRAKLLKKTVRNFGKDSWSRTQQQRWFEVLLELLNTGFSLREAIEFSLILYPQWSSVLQPVEQSLASGHSFAKAVAGLVSTDTYYLFLLAEQHGQMTKTIEHYCHYLTMRNEQVKKLRHLLEYPLVLLAILVGMIVMLTIFVFPQLNQFHQSASHEVWNILAPSFASLGGGIISILVIGYWRYCHSNRLQQVHQQCHLPIIGTLVRDYYGYYICSNLALFLGEGISTQGIIQTCHQFRHDSLLYQLSDQLKEITSRGESITQLVSQIDFIPEQLSLLFKQALSNQQLSQRVAALADQLFNRLMRKCERRLTFVQPLIYLVIAFVIVLLYLRVMLPIYQNMQVVQ</sequence>
<dbReference type="InterPro" id="IPR018076">
    <property type="entry name" value="T2SS_GspF_dom"/>
</dbReference>
<evidence type="ECO:0000256" key="5">
    <source>
        <dbReference type="ARBA" id="ARBA00022989"/>
    </source>
</evidence>
<dbReference type="PANTHER" id="PTHR30012:SF0">
    <property type="entry name" value="TYPE II SECRETION SYSTEM PROTEIN F-RELATED"/>
    <property type="match status" value="1"/>
</dbReference>
<protein>
    <submittedName>
        <fullName evidence="9">Bacterial type II secretion system domain protein F</fullName>
    </submittedName>
</protein>
<dbReference type="EMBL" id="GG698804">
    <property type="protein sequence ID" value="EEU29978.1"/>
    <property type="molecule type" value="Genomic_DNA"/>
</dbReference>
<feature type="transmembrane region" description="Helical" evidence="7">
    <location>
        <begin position="137"/>
        <end position="158"/>
    </location>
</feature>